<keyword evidence="11 20" id="KW-0472">Membrane</keyword>
<gene>
    <name evidence="21" type="ORF">SUZIE_141455</name>
</gene>
<proteinExistence type="inferred from homology"/>
<evidence type="ECO:0000313" key="22">
    <source>
        <dbReference type="Proteomes" id="UP001166674"/>
    </source>
</evidence>
<dbReference type="PANTHER" id="PTHR10283:SF109">
    <property type="entry name" value="NA(+)_CITRATE COTRANSPORTER"/>
    <property type="match status" value="1"/>
</dbReference>
<feature type="transmembrane region" description="Helical" evidence="20">
    <location>
        <begin position="367"/>
        <end position="400"/>
    </location>
</feature>
<accession>A0AA41SYH8</accession>
<dbReference type="GO" id="GO:0003712">
    <property type="term" value="F:transcription coregulator activity"/>
    <property type="evidence" value="ECO:0007669"/>
    <property type="project" value="InterPro"/>
</dbReference>
<dbReference type="InterPro" id="IPR001898">
    <property type="entry name" value="SLC13A/DASS"/>
</dbReference>
<feature type="transmembrane region" description="Helical" evidence="20">
    <location>
        <begin position="88"/>
        <end position="112"/>
    </location>
</feature>
<evidence type="ECO:0000256" key="19">
    <source>
        <dbReference type="ARBA" id="ARBA00078260"/>
    </source>
</evidence>
<feature type="transmembrane region" description="Helical" evidence="20">
    <location>
        <begin position="330"/>
        <end position="347"/>
    </location>
</feature>
<keyword evidence="22" id="KW-1185">Reference proteome</keyword>
<dbReference type="Proteomes" id="UP001166674">
    <property type="component" value="Unassembled WGS sequence"/>
</dbReference>
<evidence type="ECO:0000256" key="16">
    <source>
        <dbReference type="ARBA" id="ARBA00025687"/>
    </source>
</evidence>
<sequence length="652" mass="72745">MASALSYVSKIKSFVILFLTPLLLLPLIILMPAKILDSKQVCVQYMKDTNMLFLGSLIVAVAVERWNLHKRIALRTLLWIGAKPARLMLGFMSVTAFLSMWISNTATTAMMVPIVEAMLQQMEATRIATKTSLEALELVDKGKASELPGNQGIFEGSAMEKQEDQYRKSMCKAMNLCVCYAASIGGTATLTGTGPNVVLLGQMQDFKNSCSCGVEKNKEKAAYKVLREEYQKLGPFSFAETNVMICFLLLIILWFSRDPGFMPGWLSLAWVEGETKYASDATVAIFVAILLFIVPSEKPKFNFCSQTEEERKTPFYPPALLDWKVTQEKVPWGIVLLLGGGFALAKGCEASGLSEWMGKQMEPLQTVSPAAITLILSLLVAVSTECTSNVATTTLFLPIFASMSRSIGLHPLYVMLPCTLSASFAFMLPVATPPNAIVFAYGHLKVSDMMKTGLMMNLIGILSDQESQGWAEPPASERGCARPRIPHCPATGSGSRGFRNLPRHSGQFFCQAAGGLVCLLVMAAAVAMETDDAGNRLRFQLELEFVQCLANPNYLNFLAQRGYFKDKAFVNYLKYLLYWKEPEYAKYLKYPQCLHMLELLQYEHFRKELVNAQCAKFIDEQQILHWQHYSRKRMRLQQALAEQQQQNNTSGK</sequence>
<dbReference type="AlphaFoldDB" id="A0AA41SYH8"/>
<dbReference type="GO" id="GO:0005886">
    <property type="term" value="C:plasma membrane"/>
    <property type="evidence" value="ECO:0007669"/>
    <property type="project" value="TreeGrafter"/>
</dbReference>
<comment type="similarity">
    <text evidence="4">Belongs to the SLC13A/DASS transporter (TC 2.A.47) family. NADC subfamily.</text>
</comment>
<dbReference type="CDD" id="cd01115">
    <property type="entry name" value="SLC13_permease"/>
    <property type="match status" value="1"/>
</dbReference>
<dbReference type="GO" id="GO:0017153">
    <property type="term" value="F:sodium:dicarboxylate symporter activity"/>
    <property type="evidence" value="ECO:0007669"/>
    <property type="project" value="TreeGrafter"/>
</dbReference>
<name>A0AA41SYH8_SCICA</name>
<dbReference type="GO" id="GO:0015141">
    <property type="term" value="F:succinate transmembrane transporter activity"/>
    <property type="evidence" value="ECO:0007669"/>
    <property type="project" value="TreeGrafter"/>
</dbReference>
<evidence type="ECO:0000256" key="6">
    <source>
        <dbReference type="ARBA" id="ARBA00022692"/>
    </source>
</evidence>
<evidence type="ECO:0000256" key="13">
    <source>
        <dbReference type="ARBA" id="ARBA00023163"/>
    </source>
</evidence>
<evidence type="ECO:0000256" key="11">
    <source>
        <dbReference type="ARBA" id="ARBA00023136"/>
    </source>
</evidence>
<dbReference type="GO" id="GO:0015741">
    <property type="term" value="P:fumarate transport"/>
    <property type="evidence" value="ECO:0007669"/>
    <property type="project" value="TreeGrafter"/>
</dbReference>
<keyword evidence="15" id="KW-0539">Nucleus</keyword>
<dbReference type="PANTHER" id="PTHR10283">
    <property type="entry name" value="SOLUTE CARRIER FAMILY 13 MEMBER"/>
    <property type="match status" value="1"/>
</dbReference>
<comment type="function">
    <text evidence="16">Component of the Mediator complex, a coactivator involved in the regulated transcription of nearly all RNA polymerase II-dependent genes. Mediator functions as a bridge to convey information from gene-specific regulatory proteins to the basal RNA polymerase II transcription machinery. Mediator is recruited to promoters by direct interactions with regulatory proteins and serves as a scaffold for the assembly of a functional preinitiation complex with RNA polymerase II and the general transcription factors.</text>
</comment>
<keyword evidence="10" id="KW-0915">Sodium</keyword>
<dbReference type="PROSITE" id="PS01271">
    <property type="entry name" value="NA_SULFATE"/>
    <property type="match status" value="1"/>
</dbReference>
<organism evidence="21 22">
    <name type="scientific">Sciurus carolinensis</name>
    <name type="common">Eastern gray squirrel</name>
    <dbReference type="NCBI Taxonomy" id="30640"/>
    <lineage>
        <taxon>Eukaryota</taxon>
        <taxon>Metazoa</taxon>
        <taxon>Chordata</taxon>
        <taxon>Craniata</taxon>
        <taxon>Vertebrata</taxon>
        <taxon>Euteleostomi</taxon>
        <taxon>Mammalia</taxon>
        <taxon>Eutheria</taxon>
        <taxon>Euarchontoglires</taxon>
        <taxon>Glires</taxon>
        <taxon>Rodentia</taxon>
        <taxon>Sciuromorpha</taxon>
        <taxon>Sciuridae</taxon>
        <taxon>Sciurinae</taxon>
        <taxon>Sciurini</taxon>
        <taxon>Sciurus</taxon>
    </lineage>
</organism>
<keyword evidence="12" id="KW-0010">Activator</keyword>
<dbReference type="GO" id="GO:0015729">
    <property type="term" value="P:oxaloacetate transport"/>
    <property type="evidence" value="ECO:0007669"/>
    <property type="project" value="TreeGrafter"/>
</dbReference>
<feature type="transmembrane region" description="Helical" evidence="20">
    <location>
        <begin position="12"/>
        <end position="30"/>
    </location>
</feature>
<dbReference type="EMBL" id="JAATJV010292700">
    <property type="protein sequence ID" value="MBZ3877141.1"/>
    <property type="molecule type" value="Genomic_DNA"/>
</dbReference>
<dbReference type="GO" id="GO:0015137">
    <property type="term" value="F:citrate transmembrane transporter activity"/>
    <property type="evidence" value="ECO:0007669"/>
    <property type="project" value="TreeGrafter"/>
</dbReference>
<keyword evidence="8 20" id="KW-1133">Transmembrane helix</keyword>
<dbReference type="InterPro" id="IPR038089">
    <property type="entry name" value="Med31_sf"/>
</dbReference>
<evidence type="ECO:0000256" key="15">
    <source>
        <dbReference type="ARBA" id="ARBA00023242"/>
    </source>
</evidence>
<comment type="subcellular location">
    <subcellularLocation>
        <location evidence="2">Membrane</location>
        <topology evidence="2">Multi-pass membrane protein</topology>
    </subcellularLocation>
    <subcellularLocation>
        <location evidence="1">Nucleus</location>
    </subcellularLocation>
</comment>
<reference evidence="21" key="1">
    <citation type="submission" date="2020-03" db="EMBL/GenBank/DDBJ databases">
        <title>Studies in the Genomics of Life Span.</title>
        <authorList>
            <person name="Glass D."/>
        </authorList>
    </citation>
    <scope>NUCLEOTIDE SEQUENCE</scope>
    <source>
        <strain evidence="21">SUZIE</strain>
        <tissue evidence="21">Muscle</tissue>
    </source>
</reference>
<feature type="transmembrane region" description="Helical" evidence="20">
    <location>
        <begin position="233"/>
        <end position="255"/>
    </location>
</feature>
<dbReference type="Pfam" id="PF00939">
    <property type="entry name" value="Na_sulph_symp"/>
    <property type="match status" value="2"/>
</dbReference>
<keyword evidence="14" id="KW-0739">Sodium transport</keyword>
<evidence type="ECO:0000256" key="18">
    <source>
        <dbReference type="ARBA" id="ARBA00077762"/>
    </source>
</evidence>
<keyword evidence="14" id="KW-0406">Ion transport</keyword>
<evidence type="ECO:0000256" key="2">
    <source>
        <dbReference type="ARBA" id="ARBA00004141"/>
    </source>
</evidence>
<comment type="caution">
    <text evidence="21">The sequence shown here is derived from an EMBL/GenBank/DDBJ whole genome shotgun (WGS) entry which is preliminary data.</text>
</comment>
<comment type="subunit">
    <text evidence="17">Component of the Mediator complex, which is composed of MED1, MED4, MED6, MED7, MED8, MED9, MED10, MED11, MED12, MED13, MED13L, MED14, MED15, MED16, MED17, MED18, MED19, MED20, MED21, MED22, MED23, MED24, MED25, MED26, MED27, MED29, MED30, MED31, CCNC, CDK8 and CDC2L6/CDK11. The MED12, MED13, CCNC and CDK8 subunits form a distinct module termed the CDK8 module. Mediator containing the CDK8 module is less active than Mediator lacking this module in supporting transcriptional activation. Individual preparations of the Mediator complex lacking one or more distinct subunits have been variously termed ARC, CRSP, DRIP, PC2, SMCC and TRAP.</text>
</comment>
<dbReference type="GO" id="GO:0016592">
    <property type="term" value="C:mediator complex"/>
    <property type="evidence" value="ECO:0007669"/>
    <property type="project" value="InterPro"/>
</dbReference>
<evidence type="ECO:0000256" key="9">
    <source>
        <dbReference type="ARBA" id="ARBA00023015"/>
    </source>
</evidence>
<dbReference type="InterPro" id="IPR031312">
    <property type="entry name" value="Na/sul_symport_CS"/>
</dbReference>
<feature type="transmembrane region" description="Helical" evidence="20">
    <location>
        <begin position="506"/>
        <end position="528"/>
    </location>
</feature>
<keyword evidence="5" id="KW-0813">Transport</keyword>
<evidence type="ECO:0000256" key="10">
    <source>
        <dbReference type="ARBA" id="ARBA00023053"/>
    </source>
</evidence>
<feature type="transmembrane region" description="Helical" evidence="20">
    <location>
        <begin position="51"/>
        <end position="68"/>
    </location>
</feature>
<feature type="transmembrane region" description="Helical" evidence="20">
    <location>
        <begin position="275"/>
        <end position="294"/>
    </location>
</feature>
<evidence type="ECO:0000256" key="3">
    <source>
        <dbReference type="ARBA" id="ARBA00006378"/>
    </source>
</evidence>
<evidence type="ECO:0000313" key="21">
    <source>
        <dbReference type="EMBL" id="MBZ3877141.1"/>
    </source>
</evidence>
<dbReference type="InterPro" id="IPR008831">
    <property type="entry name" value="Mediator_Med31"/>
</dbReference>
<keyword evidence="13" id="KW-0804">Transcription</keyword>
<keyword evidence="7" id="KW-0769">Symport</keyword>
<evidence type="ECO:0000256" key="8">
    <source>
        <dbReference type="ARBA" id="ARBA00022989"/>
    </source>
</evidence>
<evidence type="ECO:0000256" key="14">
    <source>
        <dbReference type="ARBA" id="ARBA00023201"/>
    </source>
</evidence>
<dbReference type="GO" id="GO:0006355">
    <property type="term" value="P:regulation of DNA-templated transcription"/>
    <property type="evidence" value="ECO:0007669"/>
    <property type="project" value="InterPro"/>
</dbReference>
<evidence type="ECO:0000256" key="5">
    <source>
        <dbReference type="ARBA" id="ARBA00022448"/>
    </source>
</evidence>
<keyword evidence="9" id="KW-0805">Transcription regulation</keyword>
<comment type="similarity">
    <text evidence="3">Belongs to the Mediator complex subunit 31 family.</text>
</comment>
<dbReference type="FunFam" id="1.10.10.1340:FF:000001">
    <property type="entry name" value="Mediator of RNA polymerase II transcription subunit 31"/>
    <property type="match status" value="1"/>
</dbReference>
<protein>
    <recommendedName>
        <fullName evidence="18">Mediator complex subunit SOH1</fullName>
    </recommendedName>
    <alternativeName>
        <fullName evidence="19">Mediator complex subunit soh1</fullName>
    </alternativeName>
</protein>
<evidence type="ECO:0000256" key="20">
    <source>
        <dbReference type="SAM" id="Phobius"/>
    </source>
</evidence>
<dbReference type="Gene3D" id="1.10.10.1340">
    <property type="entry name" value="Mediator of RNA polymerase II, submodule Med31 (Soh1)"/>
    <property type="match status" value="1"/>
</dbReference>
<evidence type="ECO:0000256" key="1">
    <source>
        <dbReference type="ARBA" id="ARBA00004123"/>
    </source>
</evidence>
<evidence type="ECO:0000256" key="17">
    <source>
        <dbReference type="ARBA" id="ARBA00025961"/>
    </source>
</evidence>
<evidence type="ECO:0000256" key="12">
    <source>
        <dbReference type="ARBA" id="ARBA00023159"/>
    </source>
</evidence>
<keyword evidence="6 20" id="KW-0812">Transmembrane</keyword>
<evidence type="ECO:0000256" key="7">
    <source>
        <dbReference type="ARBA" id="ARBA00022847"/>
    </source>
</evidence>
<evidence type="ECO:0000256" key="4">
    <source>
        <dbReference type="ARBA" id="ARBA00006772"/>
    </source>
</evidence>
<dbReference type="Pfam" id="PF05669">
    <property type="entry name" value="Med31"/>
    <property type="match status" value="1"/>
</dbReference>